<evidence type="ECO:0000259" key="3">
    <source>
        <dbReference type="PROSITE" id="PS50006"/>
    </source>
</evidence>
<dbReference type="InterPro" id="IPR002035">
    <property type="entry name" value="VWF_A"/>
</dbReference>
<dbReference type="InterPro" id="IPR036465">
    <property type="entry name" value="vWFA_dom_sf"/>
</dbReference>
<dbReference type="CDD" id="cd00060">
    <property type="entry name" value="FHA"/>
    <property type="match status" value="1"/>
</dbReference>
<feature type="domain" description="FHA" evidence="3">
    <location>
        <begin position="501"/>
        <end position="550"/>
    </location>
</feature>
<dbReference type="SUPFAM" id="SSF53300">
    <property type="entry name" value="vWA-like"/>
    <property type="match status" value="1"/>
</dbReference>
<gene>
    <name evidence="4" type="ORF">H9945_05215</name>
</gene>
<dbReference type="InterPro" id="IPR014755">
    <property type="entry name" value="Cu-Rt/internalin_Ig-like"/>
</dbReference>
<comment type="caution">
    <text evidence="4">The sequence shown here is derived from an EMBL/GenBank/DDBJ whole genome shotgun (WGS) entry which is preliminary data.</text>
</comment>
<dbReference type="AlphaFoldDB" id="A0A9D2M748"/>
<proteinExistence type="predicted"/>
<dbReference type="InterPro" id="IPR008984">
    <property type="entry name" value="SMAD_FHA_dom_sf"/>
</dbReference>
<evidence type="ECO:0000256" key="1">
    <source>
        <dbReference type="ARBA" id="ARBA00022729"/>
    </source>
</evidence>
<dbReference type="Pfam" id="PF00498">
    <property type="entry name" value="FHA"/>
    <property type="match status" value="1"/>
</dbReference>
<name>A0A9D2M748_9FIRM</name>
<protein>
    <submittedName>
        <fullName evidence="4">VWA domain-containing protein</fullName>
    </submittedName>
</protein>
<dbReference type="InterPro" id="IPR000253">
    <property type="entry name" value="FHA_dom"/>
</dbReference>
<dbReference type="Pfam" id="PF13519">
    <property type="entry name" value="VWA_2"/>
    <property type="match status" value="1"/>
</dbReference>
<keyword evidence="1 2" id="KW-0732">Signal</keyword>
<dbReference type="PROSITE" id="PS50006">
    <property type="entry name" value="FHA_DOMAIN"/>
    <property type="match status" value="1"/>
</dbReference>
<accession>A0A9D2M748</accession>
<dbReference type="Gene3D" id="3.40.50.410">
    <property type="entry name" value="von Willebrand factor, type A domain"/>
    <property type="match status" value="1"/>
</dbReference>
<evidence type="ECO:0000313" key="4">
    <source>
        <dbReference type="EMBL" id="HJB41881.1"/>
    </source>
</evidence>
<dbReference type="Proteomes" id="UP000886803">
    <property type="component" value="Unassembled WGS sequence"/>
</dbReference>
<feature type="signal peptide" evidence="2">
    <location>
        <begin position="1"/>
        <end position="31"/>
    </location>
</feature>
<reference evidence="4" key="2">
    <citation type="submission" date="2021-04" db="EMBL/GenBank/DDBJ databases">
        <authorList>
            <person name="Gilroy R."/>
        </authorList>
    </citation>
    <scope>NUCLEOTIDE SEQUENCE</scope>
    <source>
        <strain evidence="4">ChiBcec8-13705</strain>
    </source>
</reference>
<dbReference type="SUPFAM" id="SSF49879">
    <property type="entry name" value="SMAD/FHA domain"/>
    <property type="match status" value="1"/>
</dbReference>
<dbReference type="EMBL" id="DWYG01000080">
    <property type="protein sequence ID" value="HJB41881.1"/>
    <property type="molecule type" value="Genomic_DNA"/>
</dbReference>
<organism evidence="4 5">
    <name type="scientific">Candidatus Gemmiger avicola</name>
    <dbReference type="NCBI Taxonomy" id="2838605"/>
    <lineage>
        <taxon>Bacteria</taxon>
        <taxon>Bacillati</taxon>
        <taxon>Bacillota</taxon>
        <taxon>Clostridia</taxon>
        <taxon>Eubacteriales</taxon>
        <taxon>Gemmiger</taxon>
    </lineage>
</organism>
<dbReference type="Gene3D" id="2.60.200.20">
    <property type="match status" value="1"/>
</dbReference>
<sequence length="573" mass="60440">MPSVSRFLRRLVSAAAVVALCLLAGGYSASALEGPALQFSIEQVYANLPELDIFVTAADETGQPMDPALVQGAGVEISIGGKRIPTGNIALANEPICYLLVVDNSDAIDPEIFAQTKATLRSFVRGKSARDQVMLYTTAGGPACVLSATDDVSAALRAIANLRQAGGAADVAALAGMVYADVHSAYQSLAPRKCLFFCTDTAQLLSNPALLAGLAGDATAGLNMAVRAFATGPESALASALAGMSGGKVVATEAEGLADALREAQASLANVLEFKTELAASFAGERLDTLTVAVPSLGTAVQASATVYMGHKLTAPAVETVILTGRDTLTLTFNQAVGNADSARRYRLRSADIWGWSPAIRSVVLSEDGRTATLTVAPLYDGDYTLQLHEVASRITPANLSDSGAAVTFTVSGYPPDSRFYWERFRLPVLLLGVLLVALAGRSAWQRRQDRAAEQQAEAEHLLASADETADALPARWLTLYLRTRRMVAETRWTGKVRGSLLIGSDAAQCDLCLEDARVAPQHCILWLEGDRVLVTPLGGAAVHVGEARIADATTLRNNDVIRLGRTTLRVVF</sequence>
<dbReference type="Gene3D" id="2.60.40.1220">
    <property type="match status" value="1"/>
</dbReference>
<evidence type="ECO:0000256" key="2">
    <source>
        <dbReference type="SAM" id="SignalP"/>
    </source>
</evidence>
<evidence type="ECO:0000313" key="5">
    <source>
        <dbReference type="Proteomes" id="UP000886803"/>
    </source>
</evidence>
<reference evidence="4" key="1">
    <citation type="journal article" date="2021" name="PeerJ">
        <title>Extensive microbial diversity within the chicken gut microbiome revealed by metagenomics and culture.</title>
        <authorList>
            <person name="Gilroy R."/>
            <person name="Ravi A."/>
            <person name="Getino M."/>
            <person name="Pursley I."/>
            <person name="Horton D.L."/>
            <person name="Alikhan N.F."/>
            <person name="Baker D."/>
            <person name="Gharbi K."/>
            <person name="Hall N."/>
            <person name="Watson M."/>
            <person name="Adriaenssens E.M."/>
            <person name="Foster-Nyarko E."/>
            <person name="Jarju S."/>
            <person name="Secka A."/>
            <person name="Antonio M."/>
            <person name="Oren A."/>
            <person name="Chaudhuri R.R."/>
            <person name="La Ragione R."/>
            <person name="Hildebrand F."/>
            <person name="Pallen M.J."/>
        </authorList>
    </citation>
    <scope>NUCLEOTIDE SEQUENCE</scope>
    <source>
        <strain evidence="4">ChiBcec8-13705</strain>
    </source>
</reference>
<feature type="chain" id="PRO_5039335835" evidence="2">
    <location>
        <begin position="32"/>
        <end position="573"/>
    </location>
</feature>